<dbReference type="RefSeq" id="WP_044616044.1">
    <property type="nucleotide sequence ID" value="NZ_CP007142.1"/>
</dbReference>
<dbReference type="KEGG" id="gsn:YC6258_01107"/>
<organism evidence="1 2">
    <name type="scientific">Gynuella sunshinyii YC6258</name>
    <dbReference type="NCBI Taxonomy" id="1445510"/>
    <lineage>
        <taxon>Bacteria</taxon>
        <taxon>Pseudomonadati</taxon>
        <taxon>Pseudomonadota</taxon>
        <taxon>Gammaproteobacteria</taxon>
        <taxon>Oceanospirillales</taxon>
        <taxon>Saccharospirillaceae</taxon>
        <taxon>Gynuella</taxon>
    </lineage>
</organism>
<reference evidence="1 2" key="1">
    <citation type="submission" date="2014-01" db="EMBL/GenBank/DDBJ databases">
        <title>Full genme sequencing of cellulolytic bacterium Gynuella sunshinyii YC6258T gen. nov., sp. nov.</title>
        <authorList>
            <person name="Khan H."/>
            <person name="Chung E.J."/>
            <person name="Chung Y.R."/>
        </authorList>
    </citation>
    <scope>NUCLEOTIDE SEQUENCE [LARGE SCALE GENOMIC DNA]</scope>
    <source>
        <strain evidence="1 2">YC6258</strain>
    </source>
</reference>
<protein>
    <submittedName>
        <fullName evidence="1">Sugar phosphate isomerases/epimerase</fullName>
    </submittedName>
</protein>
<dbReference type="OrthoDB" id="9798407at2"/>
<sequence length="255" mass="28922">MTAFSFQLFSARKAPSLDAVLAMLKEQGYRQVEGYGSLYSNIDELTALLAKHELTMPTGHFDLTMLETDIDQALTIAERLNMRTMICPFLKPELRPQSQSTHGWLELGHRLEHIAGQVRAEGYEFGWHNHDFEFHPLEDGSLPMTAILTGAPTLRWEMDLAWVAKGKQDPLDWLSRYQNRICGVHLKDIAPDGECLDEDGWADFTTGILPWSQWWPVVRATPATQFIMEHDNPSDITRFAQRAIEGARKLAGEVA</sequence>
<keyword evidence="2" id="KW-1185">Reference proteome</keyword>
<dbReference type="InterPro" id="IPR050312">
    <property type="entry name" value="IolE/XylAMocC-like"/>
</dbReference>
<dbReference type="InterPro" id="IPR036237">
    <property type="entry name" value="Xyl_isomerase-like_sf"/>
</dbReference>
<dbReference type="Gene3D" id="3.20.20.150">
    <property type="entry name" value="Divalent-metal-dependent TIM barrel enzymes"/>
    <property type="match status" value="1"/>
</dbReference>
<dbReference type="PANTHER" id="PTHR12110">
    <property type="entry name" value="HYDROXYPYRUVATE ISOMERASE"/>
    <property type="match status" value="1"/>
</dbReference>
<dbReference type="GO" id="GO:0016853">
    <property type="term" value="F:isomerase activity"/>
    <property type="evidence" value="ECO:0007669"/>
    <property type="project" value="UniProtKB-KW"/>
</dbReference>
<dbReference type="Proteomes" id="UP000032266">
    <property type="component" value="Chromosome"/>
</dbReference>
<dbReference type="SUPFAM" id="SSF51658">
    <property type="entry name" value="Xylose isomerase-like"/>
    <property type="match status" value="1"/>
</dbReference>
<proteinExistence type="predicted"/>
<dbReference type="AlphaFoldDB" id="A0A0C5V0U3"/>
<dbReference type="PATRIC" id="fig|1445510.3.peg.1081"/>
<evidence type="ECO:0000313" key="1">
    <source>
        <dbReference type="EMBL" id="AJQ93155.1"/>
    </source>
</evidence>
<gene>
    <name evidence="1" type="ORF">YC6258_01107</name>
</gene>
<dbReference type="HOGENOM" id="CLU_059523_1_2_6"/>
<accession>A0A0C5V0U3</accession>
<dbReference type="EMBL" id="CP007142">
    <property type="protein sequence ID" value="AJQ93155.1"/>
    <property type="molecule type" value="Genomic_DNA"/>
</dbReference>
<dbReference type="STRING" id="1445510.YC6258_01107"/>
<evidence type="ECO:0000313" key="2">
    <source>
        <dbReference type="Proteomes" id="UP000032266"/>
    </source>
</evidence>
<name>A0A0C5V0U3_9GAMM</name>
<keyword evidence="1" id="KW-0413">Isomerase</keyword>
<dbReference type="PANTHER" id="PTHR12110:SF41">
    <property type="entry name" value="INOSOSE DEHYDRATASE"/>
    <property type="match status" value="1"/>
</dbReference>